<reference evidence="5 6" key="1">
    <citation type="submission" date="2024-09" db="EMBL/GenBank/DDBJ databases">
        <authorList>
            <person name="Sun Q."/>
            <person name="Mori K."/>
        </authorList>
    </citation>
    <scope>NUCLEOTIDE SEQUENCE [LARGE SCALE GENOMIC DNA]</scope>
    <source>
        <strain evidence="5 6">TISTR 2452</strain>
    </source>
</reference>
<name>A0ABV5KLE4_9BACL</name>
<dbReference type="Proteomes" id="UP001589747">
    <property type="component" value="Unassembled WGS sequence"/>
</dbReference>
<dbReference type="InterPro" id="IPR009057">
    <property type="entry name" value="Homeodomain-like_sf"/>
</dbReference>
<feature type="domain" description="HTH araC/xylS-type" evidence="4">
    <location>
        <begin position="180"/>
        <end position="278"/>
    </location>
</feature>
<gene>
    <name evidence="5" type="ORF">ACFFSY_09060</name>
</gene>
<protein>
    <submittedName>
        <fullName evidence="5">AraC family transcriptional regulator</fullName>
    </submittedName>
</protein>
<evidence type="ECO:0000259" key="4">
    <source>
        <dbReference type="PROSITE" id="PS01124"/>
    </source>
</evidence>
<dbReference type="Pfam" id="PF12833">
    <property type="entry name" value="HTH_18"/>
    <property type="match status" value="1"/>
</dbReference>
<comment type="caution">
    <text evidence="5">The sequence shown here is derived from an EMBL/GenBank/DDBJ whole genome shotgun (WGS) entry which is preliminary data.</text>
</comment>
<accession>A0ABV5KLE4</accession>
<evidence type="ECO:0000256" key="1">
    <source>
        <dbReference type="ARBA" id="ARBA00023015"/>
    </source>
</evidence>
<proteinExistence type="predicted"/>
<organism evidence="5 6">
    <name type="scientific">Paenibacillus aurantiacus</name>
    <dbReference type="NCBI Taxonomy" id="1936118"/>
    <lineage>
        <taxon>Bacteria</taxon>
        <taxon>Bacillati</taxon>
        <taxon>Bacillota</taxon>
        <taxon>Bacilli</taxon>
        <taxon>Bacillales</taxon>
        <taxon>Paenibacillaceae</taxon>
        <taxon>Paenibacillus</taxon>
    </lineage>
</organism>
<evidence type="ECO:0000313" key="6">
    <source>
        <dbReference type="Proteomes" id="UP001589747"/>
    </source>
</evidence>
<dbReference type="InterPro" id="IPR050204">
    <property type="entry name" value="AraC_XylS_family_regulators"/>
</dbReference>
<evidence type="ECO:0000256" key="2">
    <source>
        <dbReference type="ARBA" id="ARBA00023125"/>
    </source>
</evidence>
<keyword evidence="2" id="KW-0238">DNA-binding</keyword>
<dbReference type="EMBL" id="JBHMDO010000017">
    <property type="protein sequence ID" value="MFB9326057.1"/>
    <property type="molecule type" value="Genomic_DNA"/>
</dbReference>
<dbReference type="Gene3D" id="1.10.10.60">
    <property type="entry name" value="Homeodomain-like"/>
    <property type="match status" value="2"/>
</dbReference>
<dbReference type="SUPFAM" id="SSF46689">
    <property type="entry name" value="Homeodomain-like"/>
    <property type="match status" value="2"/>
</dbReference>
<dbReference type="SUPFAM" id="SSF51215">
    <property type="entry name" value="Regulatory protein AraC"/>
    <property type="match status" value="1"/>
</dbReference>
<dbReference type="SMART" id="SM00342">
    <property type="entry name" value="HTH_ARAC"/>
    <property type="match status" value="1"/>
</dbReference>
<dbReference type="Pfam" id="PF02311">
    <property type="entry name" value="AraC_binding"/>
    <property type="match status" value="1"/>
</dbReference>
<evidence type="ECO:0000256" key="3">
    <source>
        <dbReference type="ARBA" id="ARBA00023163"/>
    </source>
</evidence>
<dbReference type="InterPro" id="IPR018060">
    <property type="entry name" value="HTH_AraC"/>
</dbReference>
<sequence>MMPFLLAEFANLEQLLPLYVTCVGSHAQKHLDRPDGYTAHQILLSRSGKGFFRLADRGLLTMTPGTLLILPAGVPHDYYPDRSDEVWDLGFVAFDGSAAAPLLNQMEPLVGTVLPAPNFSDLWDQLESLWHLISLNGEQAYWESSKRMYNLLLTALEGQTAGKKPAKNVYPAGQSNAALQTAVKLIHDHYNERLLLANVARAAGYSVQHFHRLFVESFGVTPQQYILQLRMRRSVQLFEEQPGISVEKVAELIGMETSYFIRMFKRTYGRTPKQYNKG</sequence>
<keyword evidence="1" id="KW-0805">Transcription regulation</keyword>
<dbReference type="PANTHER" id="PTHR46796:SF7">
    <property type="entry name" value="ARAC FAMILY TRANSCRIPTIONAL REGULATOR"/>
    <property type="match status" value="1"/>
</dbReference>
<dbReference type="PANTHER" id="PTHR46796">
    <property type="entry name" value="HTH-TYPE TRANSCRIPTIONAL ACTIVATOR RHAS-RELATED"/>
    <property type="match status" value="1"/>
</dbReference>
<dbReference type="RefSeq" id="WP_377492989.1">
    <property type="nucleotide sequence ID" value="NZ_JBHMDO010000017.1"/>
</dbReference>
<dbReference type="Gene3D" id="2.60.120.280">
    <property type="entry name" value="Regulatory protein AraC"/>
    <property type="match status" value="1"/>
</dbReference>
<dbReference type="PROSITE" id="PS01124">
    <property type="entry name" value="HTH_ARAC_FAMILY_2"/>
    <property type="match status" value="1"/>
</dbReference>
<dbReference type="InterPro" id="IPR037923">
    <property type="entry name" value="HTH-like"/>
</dbReference>
<dbReference type="InterPro" id="IPR003313">
    <property type="entry name" value="AraC-bd"/>
</dbReference>
<evidence type="ECO:0000313" key="5">
    <source>
        <dbReference type="EMBL" id="MFB9326057.1"/>
    </source>
</evidence>
<keyword evidence="3" id="KW-0804">Transcription</keyword>
<keyword evidence="6" id="KW-1185">Reference proteome</keyword>